<feature type="domain" description="PKS/mFAS DH" evidence="12">
    <location>
        <begin position="2677"/>
        <end position="2949"/>
    </location>
</feature>
<dbReference type="FunFam" id="3.40.366.10:FF:000002">
    <property type="entry name" value="Probable polyketide synthase 2"/>
    <property type="match status" value="3"/>
</dbReference>
<dbReference type="Pfam" id="PF02801">
    <property type="entry name" value="Ketoacyl-synt_C"/>
    <property type="match status" value="3"/>
</dbReference>
<comment type="cofactor">
    <cofactor evidence="1">
        <name>pantetheine 4'-phosphate</name>
        <dbReference type="ChEBI" id="CHEBI:47942"/>
    </cofactor>
</comment>
<dbReference type="PANTHER" id="PTHR43775:SF51">
    <property type="entry name" value="INACTIVE PHENOLPHTHIOCEROL SYNTHESIS POLYKETIDE SYNTHASE TYPE I PKS1-RELATED"/>
    <property type="match status" value="1"/>
</dbReference>
<keyword evidence="8" id="KW-0012">Acyltransferase</keyword>
<dbReference type="Pfam" id="PF21089">
    <property type="entry name" value="PKS_DH_N"/>
    <property type="match status" value="3"/>
</dbReference>
<feature type="active site" description="Proton donor; for dehydratase activity" evidence="9">
    <location>
        <position position="2871"/>
    </location>
</feature>
<dbReference type="SUPFAM" id="SSF47336">
    <property type="entry name" value="ACP-like"/>
    <property type="match status" value="3"/>
</dbReference>
<dbReference type="GO" id="GO:0006633">
    <property type="term" value="P:fatty acid biosynthetic process"/>
    <property type="evidence" value="ECO:0007669"/>
    <property type="project" value="InterPro"/>
</dbReference>
<accession>A0A1L7P0A5</accession>
<dbReference type="InterPro" id="IPR036736">
    <property type="entry name" value="ACP-like_sf"/>
</dbReference>
<evidence type="ECO:0000256" key="3">
    <source>
        <dbReference type="ARBA" id="ARBA00022450"/>
    </source>
</evidence>
<evidence type="ECO:0000259" key="11">
    <source>
        <dbReference type="PROSITE" id="PS52004"/>
    </source>
</evidence>
<dbReference type="PROSITE" id="PS50075">
    <property type="entry name" value="CARRIER"/>
    <property type="match status" value="3"/>
</dbReference>
<dbReference type="InterPro" id="IPR018201">
    <property type="entry name" value="Ketoacyl_synth_AS"/>
</dbReference>
<dbReference type="InterPro" id="IPR016036">
    <property type="entry name" value="Malonyl_transacylase_ACP-bd"/>
</dbReference>
<dbReference type="Gene3D" id="3.30.70.3290">
    <property type="match status" value="3"/>
</dbReference>
<feature type="domain" description="Carrier" evidence="10">
    <location>
        <begin position="5216"/>
        <end position="5291"/>
    </location>
</feature>
<evidence type="ECO:0000259" key="12">
    <source>
        <dbReference type="PROSITE" id="PS52019"/>
    </source>
</evidence>
<dbReference type="Gene3D" id="3.10.129.110">
    <property type="entry name" value="Polyketide synthase dehydratase"/>
    <property type="match status" value="3"/>
</dbReference>
<dbReference type="EMBL" id="LC208004">
    <property type="protein sequence ID" value="BAW35613.1"/>
    <property type="molecule type" value="Genomic_DNA"/>
</dbReference>
<dbReference type="SMART" id="SM00825">
    <property type="entry name" value="PKS_KS"/>
    <property type="match status" value="3"/>
</dbReference>
<gene>
    <name evidence="13" type="primary">nmd6</name>
</gene>
<evidence type="ECO:0000256" key="4">
    <source>
        <dbReference type="ARBA" id="ARBA00022553"/>
    </source>
</evidence>
<dbReference type="InterPro" id="IPR055123">
    <property type="entry name" value="SpnB-like_Rossmann"/>
</dbReference>
<feature type="active site" description="Proton acceptor; for dehydratase activity" evidence="9">
    <location>
        <position position="2709"/>
    </location>
</feature>
<dbReference type="InterPro" id="IPR014043">
    <property type="entry name" value="Acyl_transferase_dom"/>
</dbReference>
<dbReference type="GO" id="GO:0031177">
    <property type="term" value="F:phosphopantetheine binding"/>
    <property type="evidence" value="ECO:0007669"/>
    <property type="project" value="InterPro"/>
</dbReference>
<evidence type="ECO:0000256" key="1">
    <source>
        <dbReference type="ARBA" id="ARBA00001957"/>
    </source>
</evidence>
<dbReference type="InterPro" id="IPR042104">
    <property type="entry name" value="PKS_dehydratase_sf"/>
</dbReference>
<dbReference type="InterPro" id="IPR049552">
    <property type="entry name" value="PKS_DH_N"/>
</dbReference>
<evidence type="ECO:0000259" key="10">
    <source>
        <dbReference type="PROSITE" id="PS50075"/>
    </source>
</evidence>
<dbReference type="InterPro" id="IPR014031">
    <property type="entry name" value="Ketoacyl_synth_C"/>
</dbReference>
<comment type="pathway">
    <text evidence="2">Antibiotic biosynthesis.</text>
</comment>
<dbReference type="PROSITE" id="PS00012">
    <property type="entry name" value="PHOSPHOPANTETHEINE"/>
    <property type="match status" value="3"/>
</dbReference>
<dbReference type="SUPFAM" id="SSF51735">
    <property type="entry name" value="NAD(P)-binding Rossmann-fold domains"/>
    <property type="match status" value="6"/>
</dbReference>
<dbReference type="SMART" id="SM00823">
    <property type="entry name" value="PKS_PP"/>
    <property type="match status" value="3"/>
</dbReference>
<dbReference type="CDD" id="cd00833">
    <property type="entry name" value="PKS"/>
    <property type="match status" value="3"/>
</dbReference>
<dbReference type="InterPro" id="IPR006162">
    <property type="entry name" value="Ppantetheine_attach_site"/>
</dbReference>
<dbReference type="CDD" id="cd08956">
    <property type="entry name" value="KR_3_FAS_SDR_x"/>
    <property type="match status" value="3"/>
</dbReference>
<feature type="region of interest" description="C-terminal hotdog fold" evidence="9">
    <location>
        <begin position="2810"/>
        <end position="2949"/>
    </location>
</feature>
<feature type="domain" description="Carrier" evidence="10">
    <location>
        <begin position="1688"/>
        <end position="1763"/>
    </location>
</feature>
<dbReference type="InterPro" id="IPR001227">
    <property type="entry name" value="Ac_transferase_dom_sf"/>
</dbReference>
<dbReference type="SUPFAM" id="SSF55048">
    <property type="entry name" value="Probable ACP-binding domain of malonyl-CoA ACP transacylase"/>
    <property type="match status" value="3"/>
</dbReference>
<dbReference type="InterPro" id="IPR036291">
    <property type="entry name" value="NAD(P)-bd_dom_sf"/>
</dbReference>
<dbReference type="Pfam" id="PF00550">
    <property type="entry name" value="PP-binding"/>
    <property type="match status" value="3"/>
</dbReference>
<dbReference type="FunFam" id="3.40.47.10:FF:000019">
    <property type="entry name" value="Polyketide synthase type I"/>
    <property type="match status" value="3"/>
</dbReference>
<dbReference type="Pfam" id="PF00109">
    <property type="entry name" value="ketoacyl-synt"/>
    <property type="match status" value="3"/>
</dbReference>
<feature type="active site" description="Proton donor; for dehydratase activity" evidence="9">
    <location>
        <position position="4622"/>
    </location>
</feature>
<dbReference type="PROSITE" id="PS52019">
    <property type="entry name" value="PKS_MFAS_DH"/>
    <property type="match status" value="3"/>
</dbReference>
<sequence length="5370" mass="556792">MATANEEKYLDYLKRATTDLREARRRLREVEEREQEPLAIVAMSCRYPGGVRTPEELWELVARGGDAATPYPTDRGWGTDVLFDPEPDSGQEPYVREGGFLHEAAEFDPEFFGISPREALAMDPQQRLLLETSWEAFERAGIDPTTLRGSRTGVFAGVMYHDYASRLFSAPEDVEGFLGNGSSGSIASGRVAYTFGLEGPAVTIDTACSSSLVALHFAAQALRRGECSLALAGGVTVMATPGTFTEFSRQNGLATDGRCKSFAGAADGTGWGEGAGMLLLERLSDARANGHQVLGLVRGSAINQDGASSGLTAPNGPSQQRVIRQALAGARLSAGQIDVVEAHGTGTTLGDPIEAQALLATYGRNHTDEQPLWLGSIKSNIGHTQAAAGVAGIIKMVMAMRHGVLPQTLHVDQPTPNVDWSAGAVSLLTEARAWPDTGQPRRAAVSSFGISGTNAHTILEQAPDPADADAEQPQAAEDGSPATALPLWTVAAKSRSALGAQAANLRAHLDANPGLPLADIAFSLATGRAAFEHRAAIVADDRDGLVRALDALTREEPAPGLFDGKVAGGKVAFLFTGQGSQRLGMGRELYEAYPVFAGALDEVCAELDPHLERPLKGALFGDDASVLDRTAFTQPALFAVEVALFRLVEAWGIRPDFLSGHSIGELAAAHVAGVLSLADAAKLVAARGRLMQELPAGGAMVAVQASEDEVAPLLTERVSIAALNGPMSVVIAGDEDAALEIAAGFEEQGRKTKRLTVSHAFHSPRMDGMLDAFREVARGLTYEAPKIPLVSNLTGAVVSADEITTADFWVRHVREAVRFLDGVRALEARNVTTFVELGPDGVLTAMAQDCLTRDDATLVSALRTGRPEVRSLATAVAQAHVRGVSPDWNAVFAGTDTTRTDLPLYAFQRETYWLDAGYPMGDVTSAGLGAADHPLLGAAVALADTDGFLYTGRLALDTHPWLADHTVAGAVLLPGTAFVELAVRAGDQVGCDLLEELTLEAPLVLPEVGGVQLQLSVGAPDASGRRTLTVYSRPEDAAVDEVWERHASGVLASGAPSASFDLGVWPPAGATPVELDGLYEGLADAGLAYGPVFQGLTSAWRLGDEVFAELELPEDARSEAGSFGLHPALLDSALHAVGLGGLVEGEDGARLPFSWSGVSLHAVGASVLRVRLSPAGTDAVSLAVADGAGRAVLSVDSLVLRPVAAEQIRGGRRESLYRLDWTEVSGAGAAGKCVLLGSDVHGLAQRFDTYPDLDALAAAVASGDVAMPGDVLVTVAPEGDGDPAAVRRATAEVLELVQAWLNDERFADARLVLLTSGAVAAGADEPVTDLAHATVWGLVRSAESENPGRFVLVDVDGADDSRAAVAGALASGEPQVAVRDGVLRAPRLARAVVDAEQTADFGAESGTVLVTGASGTLGGLVARHLVAERGVRQLLLMSRRGGEAPGAVELGAELAELGAEVRWAACDVADRDALADALSAIPAEHPLTGVVHTAGVLDDGVIGSLTAERLERVLRPKVDAAWNLHELTADLELSAFVLFSSASGVFGGAGQGNYAAANAYVDALAQHRRARGLPGTSLAWGLWADASGMTGELDRADVSRMSRGGVAALSAAEGLELFDAARGAGEALLVPVRLDLAAVRAEAASSGVVAPLMRGLVRAPARRTAESSAGTGALAQRLAGLGGADQLDLLLGLVRTQVAAVLGYGSADSVDPDRAFRDLGFDSLTAVELRNRLNAATGMRLPATLIFDYPTSLVLAEHLRDELAGTRVQLDVPASTVGAADDEPIAIVAMSCRFPGGVRTPEELWQLLASGQDAISGFPVDRGWDLDTIYHPDPEHPGTSYTREGGFLHHAAEFDPAFFGISPREALATDPQQRLLLETSWEAFERAGIDPTTLRGSRTGVFAGVMYHDYATLVEQSPDGGGEGAIGSGSTGSIASGRVAYALGLEGPAVTVDTACSSSLVALHWAMQALRTGECSLALAGGVTVMATPATFIGFSRQGGLSADGRCKAFSADADGTGWAEGAGMLLVERLSDARRNGHPVLAVVRGSSVNQDGASNGLTAPNGPSQQRVIRQALAGAGLSASEVDAVEAHGTGTTLGDPIEAQALLATYGQERDADQPLLLGSIKSNMGHTQAAAGVAGVMKMVLAMRHGVLPQTLHAGEPSPHVDWSAGAVSLLAEQTRWPETGRPRRAGVSSFGISGTNVHTIIEQAPVEEAGADAETAPDTAPALAWMVSGRSAAALRAQAERLAAHVHTHPELRPVDLAYSLATTRSAFDHRAAVVAEDRAGLLAGLEALARGESAAGLIEGTVAGGKVAFLFTGQGSQRLGMGRELYDAYPVFAEALDGVCEALDAHLEAPLKTVLFGDDASVLDQTGFTQPALFAVEVALFRLVEAWGLRPDFLSGHSIGELAAAHVAGVLSLADAARLVAARGRLMQELPAGGAMVAVQASEDEVAPLLTERVSIAALNGPMSVVIAGDEDAAVAIAAGFEERGRKTKRLTVSHAFHSPRMDGMLDAFRTVAEGLTYEAPRIPIVSNLTGDVVSAEEIATADFWVRHVREAVRFLDGVRALEAQGVTTYVELGPDGVLTAMAQECVTGDDAAFAAVCRKDRPEAGALLSALARAHVRGVTVDWDAVFAGSGAARVDLPTYAFQYARYWPKISAAALGGTAGLGLASVDHPLVGAAVPLAGGDGLLLTGRLSVQTHPWLLDHVVMGSVLLPGTAFVELAVHAGDQVGCGLVEELTLEAPLVLPEVGGVQLQVSVGEADDAGRRAFEVYSRCEDEPWVRHVSGALAEGAAPAPADLGVWPPAGATPVELDGLYEGLADAGLAYGPVFQGLTSAWRLGDEVFAELELAEDARSEAGSFGLHPALLDSALHAVGLGGLIEGEDGARLPFSWSGVSLHAVGASVLRVRLSPAGTDAVSLAVADGAGRAVLSVDSLVLRPVAAEQISGARGGRQESLFRLEWAECAAPTVADAQVGSRWAVLGSEALCGAGVAPYADLDALGAAVEPVDEVIVDFTSLEGEGGPAAVHQATARALELVQAWLNDERFADTRLALLTSGAVATRADEPVADLAGAAVWGLLRSAQSENPGRFVLVDVDGASDPRTALSGALASGEPQVAVREGALRAPRLARAALDAEQTADFGAGSGTVLVTGASGTLGGLVARHLVAERGVRQLLLVSRRGGEAPGAVELGAELAELGAEVRWAACDVADRDALAEVLAAVPAEHPLTGVVHTAGVLDDGVIGSLTPERLERVLRPKVDAAWNLHELTRDLELSAFVLFSSAAGVFGNAGQGNYAAANAFLDALAQHRRASGLTGTSLAWGLWADSSAMTGELDEADVSRMSRGGVIALSGAEGLELFDAAHRTDEALLVPVRLDLAVMRAEAASSGVVAPLMRGLVRVPARRTAEGSAGAGALAQRLAGLGEAEQLDVLLGVVRSQVAAVLGHGSTDTVEPHRSFRELGFDSLTAVELRNALGAVSELRLPATLVFDYPTPVVLAEFLRTEVAGAAAEVAGPVVVAAADDEPIAIVGLGCRYPGGVETPEDLWRLVMEGRDAISEFPTDRGWDLDGLYHPDPDHPGTSYSREGGFVDRAGHFDPAFFGISPREALAMDPQQRLLLETSWEAFERAGIDPGALRGSRTGVFAGVMYHDYASSLPALPEGVEGFVGTGNAASVISGRLAYTFGLEGPTITVDTACSSSLVALHLAVQALRNGECSLALAGGVTVMATPAPFVEFSRQRGLAADGRCKAFSADADGTGWSEGAGMLLVERLSDAKKNGHQVLAVVRGTAVNQDGASNGLTAPNGPSQQRVIRQALANGGLSASEVDAVEAHGTGTSLGDPIEAQALLATYGQERDAERPLLLGSIKSNMGHTQAAAGVAGIIKIVMAMRHGVLPRTLHADEPSPHVDWSAGAVSLLREPVAWPESGRPRRAAVSSFGFSGTNAHTIIEQAPEREPAEVSAIPAAQPSVSPWVLSAKNADALRAQAERLLADIERRPEVSLGDLGYSLATTRAALDHRAVVVGGDRDGLLSGLEALARGESAAGLVQGAVAEGGKAAFLFTGQGSQRLGMGRELYDAYPVFAEALDAVCDELDVHLEQPLKTVLFGDDAGVLDQTAFTQPALFAIEVALFRLVEAWGLRADFLSGHSIGEIAAAHVAGVLSLTDAATLVAARGRLMQELPAGGAMIAVQASEDEVAPLLTERVSIAAVNGPTSVVIAGDEDAALEIANDFEAQGRKTKRLTVSHAFHSPRMDGMLDAFREVARGLTYEAPKIPIVSNLTGAVVSAEEITSPDFWVRHVREAVRFLDGVRTLEAQGVTTYLELGPDGVLTAMAQDCVTGEAAFAAALRKDRPEAEALTAALARAHVRGVTPDWAAYFAGTGAHRVDLPTYAFQRERYWLEAPAGAVGDVASAGLVPADHPLLGAAVDLPDSEGFLFTGRLSLRTHPWLADHAVMDTVMLPGTALVELAVRAGDQVGCDLLEELTLEAPLILPERGGVRLRVVVDEPDGPDGQRALTVYARLEDAVDEPWTRHASGVLAATGSSGATTGPAEWPPAATGSAEVEPLDVDGLYDGFAALGLAYGPVFQGLRAAWRRGDEVFAEVALGEERQGEARAYGLHPALLDAALHTVALGGFFPSEEAGQARLPFSWDAVRLHAVGATALRVRVSPAGQGAVALEITDEAGAPVVSVGSLALRPLDAEQFAAARTAHHEALFRLDWAALPTPTDTPADTDTALWAVLDGTGGGDLKITAALADTATGIEAETYPDLSALAEAVEAEGIAPDVVLVPCLPDLGTPGDTVGAAHTVVRRTLALVQEWTADERFADSRLVLLTRGAVAVTTGDDTGAESVDDLTHAAAWGLVRSAQAEHPGRFVLVDVHGGPADGAADGWLPALVAALRTDEPQLAVRAGTVHAPRLARVAALDAAAVPGLDPAGTVLVTGASGTLGGLLARHLVTERGARRLLLTSRRGAEAAGAAELAAELGALGADVTWAACDAADRDALAATLATVPAEHPLTAVIHAAGVLDDGVVASLTPERVERVLRPKVDAAWHLHELTRGLDLAEFVLFSSAAGVFGNPGQGNYAAANAFLDALAQHRRAQGLPAVSLAWGLWEDEGGMAATLATADRQRMSRGSMGALSNAEGLALYDVSGLAGHAVLVPAALDLGALRAQSTAGVTPLLRGLIRTPVRRAAAGGGGADEAASLADRLAGMSPAERDRHLLNLVCGQVAGVLGHGSAAAIEPGAAFKELGFDSLTAVELRNRLGAATGIRLPATLIFDYPTPGALADHLRAELPHDGGPSVFGELDRLEAALTGAADDSVTRSRITMRLQALLAKWNDAQGATTDGATDDDDLESATDDELFDLLDDELGSS</sequence>
<dbReference type="InterPro" id="IPR020807">
    <property type="entry name" value="PKS_DH"/>
</dbReference>
<dbReference type="Gene3D" id="3.40.366.10">
    <property type="entry name" value="Malonyl-Coenzyme A Acyl Carrier Protein, domain 2"/>
    <property type="match status" value="3"/>
</dbReference>
<dbReference type="SUPFAM" id="SSF52151">
    <property type="entry name" value="FabD/lysophospholipase-like"/>
    <property type="match status" value="3"/>
</dbReference>
<evidence type="ECO:0000256" key="7">
    <source>
        <dbReference type="ARBA" id="ARBA00023268"/>
    </source>
</evidence>
<evidence type="ECO:0000313" key="13">
    <source>
        <dbReference type="EMBL" id="BAW35613.1"/>
    </source>
</evidence>
<dbReference type="Pfam" id="PF14765">
    <property type="entry name" value="PS-DH"/>
    <property type="match status" value="3"/>
</dbReference>
<dbReference type="InterPro" id="IPR014030">
    <property type="entry name" value="Ketoacyl_synth_N"/>
</dbReference>
<dbReference type="Gene3D" id="1.10.1200.10">
    <property type="entry name" value="ACP-like"/>
    <property type="match status" value="3"/>
</dbReference>
<keyword evidence="7" id="KW-0511">Multifunctional enzyme</keyword>
<dbReference type="SUPFAM" id="SSF53901">
    <property type="entry name" value="Thiolase-like"/>
    <property type="match status" value="3"/>
</dbReference>
<proteinExistence type="predicted"/>
<dbReference type="PROSITE" id="PS00606">
    <property type="entry name" value="KS3_1"/>
    <property type="match status" value="3"/>
</dbReference>
<feature type="region of interest" description="C-terminal hotdog fold" evidence="9">
    <location>
        <begin position="4561"/>
        <end position="4702"/>
    </location>
</feature>
<evidence type="ECO:0000256" key="6">
    <source>
        <dbReference type="ARBA" id="ARBA00023194"/>
    </source>
</evidence>
<feature type="domain" description="Carrier" evidence="10">
    <location>
        <begin position="3431"/>
        <end position="3506"/>
    </location>
</feature>
<evidence type="ECO:0000256" key="5">
    <source>
        <dbReference type="ARBA" id="ARBA00022679"/>
    </source>
</evidence>
<dbReference type="Pfam" id="PF16197">
    <property type="entry name" value="KAsynt_C_assoc"/>
    <property type="match status" value="2"/>
</dbReference>
<feature type="active site" description="Proton donor; for dehydratase activity" evidence="9">
    <location>
        <position position="1131"/>
    </location>
</feature>
<dbReference type="PANTHER" id="PTHR43775">
    <property type="entry name" value="FATTY ACID SYNTHASE"/>
    <property type="match status" value="1"/>
</dbReference>
<dbReference type="InterPro" id="IPR057326">
    <property type="entry name" value="KR_dom"/>
</dbReference>
<dbReference type="SMART" id="SM00826">
    <property type="entry name" value="PKS_DH"/>
    <property type="match status" value="3"/>
</dbReference>
<dbReference type="InterPro" id="IPR016039">
    <property type="entry name" value="Thiolase-like"/>
</dbReference>
<dbReference type="InterPro" id="IPR049900">
    <property type="entry name" value="PKS_mFAS_DH"/>
</dbReference>
<feature type="domain" description="PKS/mFAS DH" evidence="12">
    <location>
        <begin position="4418"/>
        <end position="4702"/>
    </location>
</feature>
<feature type="active site" description="Proton acceptor; for dehydratase activity" evidence="9">
    <location>
        <position position="4450"/>
    </location>
</feature>
<evidence type="ECO:0000256" key="8">
    <source>
        <dbReference type="ARBA" id="ARBA00023315"/>
    </source>
</evidence>
<evidence type="ECO:0000256" key="2">
    <source>
        <dbReference type="ARBA" id="ARBA00004792"/>
    </source>
</evidence>
<dbReference type="InterPro" id="IPR015083">
    <property type="entry name" value="NorB/c/GfsB-D-like_docking"/>
</dbReference>
<feature type="domain" description="PKS/mFAS DH" evidence="12">
    <location>
        <begin position="933"/>
        <end position="1209"/>
    </location>
</feature>
<dbReference type="Pfam" id="PF00698">
    <property type="entry name" value="Acyl_transf_1"/>
    <property type="match status" value="3"/>
</dbReference>
<feature type="region of interest" description="N-terminal hotdog fold" evidence="9">
    <location>
        <begin position="933"/>
        <end position="1058"/>
    </location>
</feature>
<feature type="domain" description="Ketosynthase family 3 (KS3)" evidence="11">
    <location>
        <begin position="1782"/>
        <end position="2209"/>
    </location>
</feature>
<dbReference type="FunFam" id="1.10.1200.10:FF:000007">
    <property type="entry name" value="Probable polyketide synthase pks17"/>
    <property type="match status" value="3"/>
</dbReference>
<keyword evidence="3" id="KW-0596">Phosphopantetheine</keyword>
<protein>
    <submittedName>
        <fullName evidence="13">Modular polyketide synthase</fullName>
    </submittedName>
</protein>
<dbReference type="InterPro" id="IPR013968">
    <property type="entry name" value="PKS_KR"/>
</dbReference>
<dbReference type="InterPro" id="IPR049551">
    <property type="entry name" value="PKS_DH_C"/>
</dbReference>
<dbReference type="Pfam" id="PF08659">
    <property type="entry name" value="KR"/>
    <property type="match status" value="3"/>
</dbReference>
<feature type="active site" description="Proton acceptor; for dehydratase activity" evidence="9">
    <location>
        <position position="965"/>
    </location>
</feature>
<keyword evidence="4" id="KW-0597">Phosphoprotein</keyword>
<feature type="region of interest" description="C-terminal hotdog fold" evidence="9">
    <location>
        <begin position="1070"/>
        <end position="1209"/>
    </location>
</feature>
<dbReference type="InterPro" id="IPR009081">
    <property type="entry name" value="PP-bd_ACP"/>
</dbReference>
<reference evidence="13" key="1">
    <citation type="journal article" date="2017" name="Angew. Chem. Int. Ed. Engl.">
        <title>Characterization of Giant Modular PKSs Provides Insight into Genetic Mechanism for Structural Diversification of Aminopolyol Polyketides.</title>
        <authorList>
            <person name="Zhang L."/>
            <person name="Hashimoto T."/>
            <person name="Qin B."/>
            <person name="Hashimoto J."/>
            <person name="Kozone I."/>
            <person name="Kawahara I."/>
            <person name="Okada M."/>
            <person name="Awakawa T."/>
            <person name="Ito T."/>
            <person name="Asakawa Y."/>
            <person name="Ueki M."/>
            <person name="Takahashi S."/>
            <person name="Osada H."/>
            <person name="Wakimoto T."/>
            <person name="Ikeda H."/>
            <person name="Shin-ya K."/>
            <person name="Abe I."/>
        </authorList>
    </citation>
    <scope>NUCLEOTIDE SEQUENCE</scope>
    <source>
        <strain evidence="13">RK95-74</strain>
    </source>
</reference>
<feature type="domain" description="Ketosynthase family 3 (KS3)" evidence="11">
    <location>
        <begin position="3524"/>
        <end position="3950"/>
    </location>
</feature>
<dbReference type="InterPro" id="IPR016035">
    <property type="entry name" value="Acyl_Trfase/lysoPLipase"/>
</dbReference>
<dbReference type="Pfam" id="PF22621">
    <property type="entry name" value="CurL-like_PKS_C"/>
    <property type="match status" value="1"/>
</dbReference>
<dbReference type="InterPro" id="IPR032821">
    <property type="entry name" value="PKS_assoc"/>
</dbReference>
<keyword evidence="5" id="KW-0808">Transferase</keyword>
<evidence type="ECO:0000256" key="9">
    <source>
        <dbReference type="PROSITE-ProRule" id="PRU01363"/>
    </source>
</evidence>
<dbReference type="Gene3D" id="3.40.47.10">
    <property type="match status" value="3"/>
</dbReference>
<dbReference type="PROSITE" id="PS52004">
    <property type="entry name" value="KS3_2"/>
    <property type="match status" value="3"/>
</dbReference>
<dbReference type="Gene3D" id="3.40.50.720">
    <property type="entry name" value="NAD(P)-binding Rossmann-like Domain"/>
    <property type="match status" value="3"/>
</dbReference>
<dbReference type="Pfam" id="PF22953">
    <property type="entry name" value="SpnB_Rossmann"/>
    <property type="match status" value="3"/>
</dbReference>
<dbReference type="InterPro" id="IPR020841">
    <property type="entry name" value="PKS_Beta-ketoAc_synthase_dom"/>
</dbReference>
<feature type="region of interest" description="N-terminal hotdog fold" evidence="9">
    <location>
        <begin position="4418"/>
        <end position="4543"/>
    </location>
</feature>
<dbReference type="SMART" id="SM00827">
    <property type="entry name" value="PKS_AT"/>
    <property type="match status" value="3"/>
</dbReference>
<dbReference type="Pfam" id="PF08990">
    <property type="entry name" value="Docking"/>
    <property type="match status" value="1"/>
</dbReference>
<dbReference type="GO" id="GO:0033068">
    <property type="term" value="P:macrolide biosynthetic process"/>
    <property type="evidence" value="ECO:0007669"/>
    <property type="project" value="UniProtKB-ARBA"/>
</dbReference>
<dbReference type="InterPro" id="IPR020806">
    <property type="entry name" value="PKS_PP-bd"/>
</dbReference>
<name>A0A1L7P0A5_9ACTN</name>
<keyword evidence="6" id="KW-0045">Antibiotic biosynthesis</keyword>
<dbReference type="GO" id="GO:0004312">
    <property type="term" value="F:fatty acid synthase activity"/>
    <property type="evidence" value="ECO:0007669"/>
    <property type="project" value="TreeGrafter"/>
</dbReference>
<dbReference type="InterPro" id="IPR050091">
    <property type="entry name" value="PKS_NRPS_Biosynth_Enz"/>
</dbReference>
<dbReference type="SMART" id="SM01294">
    <property type="entry name" value="PKS_PP_betabranch"/>
    <property type="match status" value="3"/>
</dbReference>
<dbReference type="GO" id="GO:0004315">
    <property type="term" value="F:3-oxoacyl-[acyl-carrier-protein] synthase activity"/>
    <property type="evidence" value="ECO:0007669"/>
    <property type="project" value="InterPro"/>
</dbReference>
<organism evidence="13">
    <name type="scientific">Streptomyces sp. RK95-74</name>
    <dbReference type="NCBI Taxonomy" id="1934390"/>
    <lineage>
        <taxon>Bacteria</taxon>
        <taxon>Bacillati</taxon>
        <taxon>Actinomycetota</taxon>
        <taxon>Actinomycetes</taxon>
        <taxon>Kitasatosporales</taxon>
        <taxon>Streptomycetaceae</taxon>
        <taxon>Streptomyces</taxon>
    </lineage>
</organism>
<feature type="region of interest" description="N-terminal hotdog fold" evidence="9">
    <location>
        <begin position="2677"/>
        <end position="2798"/>
    </location>
</feature>
<feature type="domain" description="Ketosynthase family 3 (KS3)" evidence="11">
    <location>
        <begin position="35"/>
        <end position="461"/>
    </location>
</feature>
<dbReference type="SMART" id="SM00822">
    <property type="entry name" value="PKS_KR"/>
    <property type="match status" value="3"/>
</dbReference>